<dbReference type="SUPFAM" id="SSF55920">
    <property type="entry name" value="Creatinase/aminopeptidase"/>
    <property type="match status" value="1"/>
</dbReference>
<dbReference type="InterPro" id="IPR050659">
    <property type="entry name" value="Peptidase_M24B"/>
</dbReference>
<dbReference type="Gene3D" id="3.90.230.10">
    <property type="entry name" value="Creatinase/methionine aminopeptidase superfamily"/>
    <property type="match status" value="1"/>
</dbReference>
<dbReference type="RefSeq" id="WP_183205907.1">
    <property type="nucleotide sequence ID" value="NZ_BAAAER010000001.1"/>
</dbReference>
<keyword evidence="4" id="KW-0482">Metalloprotease</keyword>
<reference evidence="8 9" key="1">
    <citation type="submission" date="2020-08" db="EMBL/GenBank/DDBJ databases">
        <title>Genomic Encyclopedia of Type Strains, Phase IV (KMG-IV): sequencing the most valuable type-strain genomes for metagenomic binning, comparative biology and taxonomic classification.</title>
        <authorList>
            <person name="Goeker M."/>
        </authorList>
    </citation>
    <scope>NUCLEOTIDE SEQUENCE [LARGE SCALE GENOMIC DNA]</scope>
    <source>
        <strain evidence="8 9">DSM 23960</strain>
    </source>
</reference>
<dbReference type="EMBL" id="JACIDM010000004">
    <property type="protein sequence ID" value="MBB4084407.1"/>
    <property type="molecule type" value="Genomic_DNA"/>
</dbReference>
<dbReference type="InterPro" id="IPR029149">
    <property type="entry name" value="Creatin/AminoP/Spt16_N"/>
</dbReference>
<dbReference type="InterPro" id="IPR000994">
    <property type="entry name" value="Pept_M24"/>
</dbReference>
<comment type="similarity">
    <text evidence="5">Belongs to the peptidase M24B family.</text>
</comment>
<evidence type="ECO:0000313" key="9">
    <source>
        <dbReference type="Proteomes" id="UP000529946"/>
    </source>
</evidence>
<dbReference type="PROSITE" id="PS00491">
    <property type="entry name" value="PROLINE_PEPTIDASE"/>
    <property type="match status" value="1"/>
</dbReference>
<dbReference type="SUPFAM" id="SSF53092">
    <property type="entry name" value="Creatinase/prolidase N-terminal domain"/>
    <property type="match status" value="1"/>
</dbReference>
<dbReference type="GO" id="GO:0006508">
    <property type="term" value="P:proteolysis"/>
    <property type="evidence" value="ECO:0007669"/>
    <property type="project" value="UniProtKB-KW"/>
</dbReference>
<organism evidence="8 9">
    <name type="scientific">Brevundimonas lenta</name>
    <dbReference type="NCBI Taxonomy" id="424796"/>
    <lineage>
        <taxon>Bacteria</taxon>
        <taxon>Pseudomonadati</taxon>
        <taxon>Pseudomonadota</taxon>
        <taxon>Alphaproteobacteria</taxon>
        <taxon>Caulobacterales</taxon>
        <taxon>Caulobacteraceae</taxon>
        <taxon>Brevundimonas</taxon>
    </lineage>
</organism>
<dbReference type="GO" id="GO:0046872">
    <property type="term" value="F:metal ion binding"/>
    <property type="evidence" value="ECO:0007669"/>
    <property type="project" value="UniProtKB-KW"/>
</dbReference>
<evidence type="ECO:0000256" key="1">
    <source>
        <dbReference type="ARBA" id="ARBA00022670"/>
    </source>
</evidence>
<dbReference type="Proteomes" id="UP000529946">
    <property type="component" value="Unassembled WGS sequence"/>
</dbReference>
<sequence>MNPPPITLQERRQRLQRLEAAMEAQGLAAVLIDATSSLRYFTGLVWWRSERMIAALVRPGKPLTYICPRFELDKVGGSVGVPGEFLTWEEHESPYALVADAVPTGVLAVDEQAPVFAWLGLADALGVERLRGAGALITPLRARKSEAEIALMTRAKALTLEAHRRAHASLEAGVRGSEVAAFIDKQHRALGADGGNTFCIVSFGQDTSLPHGGEGDPELKEGDVVLIDTGCALDGYNADITRTYVFGEPTAEVRRIWELEHAAQAVAFDAAKLGEPCEAVDAAVRVFLKAEGLGPDYQLPGTPHRTGHGIGLDIHEAPNLVRGDGTLLDVGMCFSNEPMIVVPGKFGIRLEDHFHMTAAGPKWFTQPQPSLDEPFRGVGALA</sequence>
<dbReference type="InterPro" id="IPR000587">
    <property type="entry name" value="Creatinase_N"/>
</dbReference>
<accession>A0A7W6NRL5</accession>
<keyword evidence="8" id="KW-0224">Dipeptidase</keyword>
<keyword evidence="2 5" id="KW-0479">Metal-binding</keyword>
<comment type="caution">
    <text evidence="8">The sequence shown here is derived from an EMBL/GenBank/DDBJ whole genome shotgun (WGS) entry which is preliminary data.</text>
</comment>
<dbReference type="Pfam" id="PF00557">
    <property type="entry name" value="Peptidase_M24"/>
    <property type="match status" value="1"/>
</dbReference>
<dbReference type="InterPro" id="IPR036005">
    <property type="entry name" value="Creatinase/aminopeptidase-like"/>
</dbReference>
<protein>
    <submittedName>
        <fullName evidence="8">Xaa-Pro dipeptidase</fullName>
        <ecNumber evidence="8">3.4.13.9</ecNumber>
    </submittedName>
</protein>
<feature type="domain" description="Peptidase M24" evidence="6">
    <location>
        <begin position="151"/>
        <end position="357"/>
    </location>
</feature>
<feature type="domain" description="Creatinase N-terminal" evidence="7">
    <location>
        <begin position="14"/>
        <end position="142"/>
    </location>
</feature>
<gene>
    <name evidence="8" type="ORF">GGR12_003297</name>
</gene>
<dbReference type="GO" id="GO:0102009">
    <property type="term" value="F:proline dipeptidase activity"/>
    <property type="evidence" value="ECO:0007669"/>
    <property type="project" value="UniProtKB-EC"/>
</dbReference>
<dbReference type="EC" id="3.4.13.9" evidence="8"/>
<dbReference type="Pfam" id="PF01321">
    <property type="entry name" value="Creatinase_N"/>
    <property type="match status" value="1"/>
</dbReference>
<dbReference type="PANTHER" id="PTHR46112">
    <property type="entry name" value="AMINOPEPTIDASE"/>
    <property type="match status" value="1"/>
</dbReference>
<keyword evidence="1" id="KW-0645">Protease</keyword>
<evidence type="ECO:0000256" key="5">
    <source>
        <dbReference type="RuleBase" id="RU000590"/>
    </source>
</evidence>
<evidence type="ECO:0000313" key="8">
    <source>
        <dbReference type="EMBL" id="MBB4084407.1"/>
    </source>
</evidence>
<dbReference type="Gene3D" id="3.40.350.10">
    <property type="entry name" value="Creatinase/prolidase N-terminal domain"/>
    <property type="match status" value="1"/>
</dbReference>
<evidence type="ECO:0000256" key="3">
    <source>
        <dbReference type="ARBA" id="ARBA00022801"/>
    </source>
</evidence>
<evidence type="ECO:0000256" key="2">
    <source>
        <dbReference type="ARBA" id="ARBA00022723"/>
    </source>
</evidence>
<evidence type="ECO:0000259" key="7">
    <source>
        <dbReference type="Pfam" id="PF01321"/>
    </source>
</evidence>
<evidence type="ECO:0000256" key="4">
    <source>
        <dbReference type="ARBA" id="ARBA00023049"/>
    </source>
</evidence>
<dbReference type="GO" id="GO:0008237">
    <property type="term" value="F:metallopeptidase activity"/>
    <property type="evidence" value="ECO:0007669"/>
    <property type="project" value="UniProtKB-KW"/>
</dbReference>
<keyword evidence="3 8" id="KW-0378">Hydrolase</keyword>
<keyword evidence="9" id="KW-1185">Reference proteome</keyword>
<evidence type="ECO:0000259" key="6">
    <source>
        <dbReference type="Pfam" id="PF00557"/>
    </source>
</evidence>
<dbReference type="InterPro" id="IPR001131">
    <property type="entry name" value="Peptidase_M24B_aminopep-P_CS"/>
</dbReference>
<name>A0A7W6NRL5_9CAUL</name>
<proteinExistence type="inferred from homology"/>
<dbReference type="AlphaFoldDB" id="A0A7W6NRL5"/>
<dbReference type="PANTHER" id="PTHR46112:SF3">
    <property type="entry name" value="AMINOPEPTIDASE YPDF"/>
    <property type="match status" value="1"/>
</dbReference>